<dbReference type="Proteomes" id="UP001634007">
    <property type="component" value="Unassembled WGS sequence"/>
</dbReference>
<protein>
    <submittedName>
        <fullName evidence="2">Uncharacterized protein</fullName>
    </submittedName>
</protein>
<feature type="region of interest" description="Disordered" evidence="1">
    <location>
        <begin position="1"/>
        <end position="101"/>
    </location>
</feature>
<evidence type="ECO:0000313" key="3">
    <source>
        <dbReference type="Proteomes" id="UP001634007"/>
    </source>
</evidence>
<proteinExistence type="predicted"/>
<evidence type="ECO:0000313" key="2">
    <source>
        <dbReference type="EMBL" id="KAL3720938.1"/>
    </source>
</evidence>
<dbReference type="AlphaFoldDB" id="A0ABD3J6A7"/>
<accession>A0ABD3J6A7</accession>
<organism evidence="2 3">
    <name type="scientific">Eucalyptus globulus</name>
    <name type="common">Tasmanian blue gum</name>
    <dbReference type="NCBI Taxonomy" id="34317"/>
    <lineage>
        <taxon>Eukaryota</taxon>
        <taxon>Viridiplantae</taxon>
        <taxon>Streptophyta</taxon>
        <taxon>Embryophyta</taxon>
        <taxon>Tracheophyta</taxon>
        <taxon>Spermatophyta</taxon>
        <taxon>Magnoliopsida</taxon>
        <taxon>eudicotyledons</taxon>
        <taxon>Gunneridae</taxon>
        <taxon>Pentapetalae</taxon>
        <taxon>rosids</taxon>
        <taxon>malvids</taxon>
        <taxon>Myrtales</taxon>
        <taxon>Myrtaceae</taxon>
        <taxon>Myrtoideae</taxon>
        <taxon>Eucalypteae</taxon>
        <taxon>Eucalyptus</taxon>
    </lineage>
</organism>
<sequence length="101" mass="11274">MIGESRAVNKDAHPSITEHIFNRNRNSTDHRPTSNIQRTAPRNSPQNNGAINNNQEDSQSLPESPSAQGKKPKESLPKKFPESEDDDDEEALNGNRRAREG</sequence>
<keyword evidence="3" id="KW-1185">Reference proteome</keyword>
<gene>
    <name evidence="2" type="ORF">ACJRO7_005707</name>
</gene>
<feature type="compositionally biased region" description="Polar residues" evidence="1">
    <location>
        <begin position="33"/>
        <end position="67"/>
    </location>
</feature>
<reference evidence="2 3" key="1">
    <citation type="submission" date="2024-11" db="EMBL/GenBank/DDBJ databases">
        <title>Chromosome-level genome assembly of Eucalyptus globulus Labill. provides insights into its genome evolution.</title>
        <authorList>
            <person name="Li X."/>
        </authorList>
    </citation>
    <scope>NUCLEOTIDE SEQUENCE [LARGE SCALE GENOMIC DNA]</scope>
    <source>
        <strain evidence="2">CL2024</strain>
        <tissue evidence="2">Fresh tender leaves</tissue>
    </source>
</reference>
<name>A0ABD3J6A7_EUCGL</name>
<feature type="compositionally biased region" description="Basic and acidic residues" evidence="1">
    <location>
        <begin position="71"/>
        <end position="82"/>
    </location>
</feature>
<evidence type="ECO:0000256" key="1">
    <source>
        <dbReference type="SAM" id="MobiDB-lite"/>
    </source>
</evidence>
<comment type="caution">
    <text evidence="2">The sequence shown here is derived from an EMBL/GenBank/DDBJ whole genome shotgun (WGS) entry which is preliminary data.</text>
</comment>
<dbReference type="EMBL" id="JBJKBG010000010">
    <property type="protein sequence ID" value="KAL3720938.1"/>
    <property type="molecule type" value="Genomic_DNA"/>
</dbReference>